<sequence>MRAVSSGLMQVLSKLKMDGDLDMLDVVLKHDEVLYGSTRYNVVAPDVYTRPEVNELLNEKADKTDLDNYYDK</sequence>
<reference evidence="1 2" key="1">
    <citation type="submission" date="2019-03" db="EMBL/GenBank/DDBJ databases">
        <title>Single cell metagenomics reveals metabolic interactions within the superorganism composed of flagellate Streblomastix strix and complex community of Bacteroidetes bacteria on its surface.</title>
        <authorList>
            <person name="Treitli S.C."/>
            <person name="Kolisko M."/>
            <person name="Husnik F."/>
            <person name="Keeling P."/>
            <person name="Hampl V."/>
        </authorList>
    </citation>
    <scope>NUCLEOTIDE SEQUENCE [LARGE SCALE GENOMIC DNA]</scope>
    <source>
        <strain evidence="1">ST1C</strain>
    </source>
</reference>
<dbReference type="Proteomes" id="UP000324800">
    <property type="component" value="Unassembled WGS sequence"/>
</dbReference>
<proteinExistence type="predicted"/>
<organism evidence="1 2">
    <name type="scientific">Streblomastix strix</name>
    <dbReference type="NCBI Taxonomy" id="222440"/>
    <lineage>
        <taxon>Eukaryota</taxon>
        <taxon>Metamonada</taxon>
        <taxon>Preaxostyla</taxon>
        <taxon>Oxymonadida</taxon>
        <taxon>Streblomastigidae</taxon>
        <taxon>Streblomastix</taxon>
    </lineage>
</organism>
<evidence type="ECO:0000313" key="1">
    <source>
        <dbReference type="EMBL" id="KAA6315923.1"/>
    </source>
</evidence>
<name>A0A5J4Q5M7_9EUKA</name>
<comment type="caution">
    <text evidence="1">The sequence shown here is derived from an EMBL/GenBank/DDBJ whole genome shotgun (WGS) entry which is preliminary data.</text>
</comment>
<feature type="non-terminal residue" evidence="1">
    <location>
        <position position="72"/>
    </location>
</feature>
<dbReference type="EMBL" id="SNRW01047213">
    <property type="protein sequence ID" value="KAA6315923.1"/>
    <property type="molecule type" value="Genomic_DNA"/>
</dbReference>
<protein>
    <submittedName>
        <fullName evidence="1">Uncharacterized protein</fullName>
    </submittedName>
</protein>
<evidence type="ECO:0000313" key="2">
    <source>
        <dbReference type="Proteomes" id="UP000324800"/>
    </source>
</evidence>
<accession>A0A5J4Q5M7</accession>
<dbReference type="AlphaFoldDB" id="A0A5J4Q5M7"/>
<gene>
    <name evidence="1" type="ORF">EZS28_055339</name>
</gene>